<reference evidence="1 2" key="1">
    <citation type="submission" date="2016-03" db="EMBL/GenBank/DDBJ databases">
        <title>Niastella vici sp. nov., isolated from farmland soil.</title>
        <authorList>
            <person name="Chen L."/>
            <person name="Wang D."/>
            <person name="Yang S."/>
            <person name="Wang G."/>
        </authorList>
    </citation>
    <scope>NUCLEOTIDE SEQUENCE [LARGE SCALE GENOMIC DNA]</scope>
    <source>
        <strain evidence="1 2">DJ57</strain>
    </source>
</reference>
<name>A0A1V9FXX1_9BACT</name>
<sequence>MHCACAQSVRKTRTITTSISKNGTTSGDTTFFTYPNGTLLRFFNRNLRAAFAEGTGELELGSCNLYIMIDTAGKVTKTWCDSVTNKTVEKEVLRVAGKLATMKPTTIKGKPVFTIVMATVNMEHENEKESYRKADILVIVWDPVYKKSTGR</sequence>
<dbReference type="Proteomes" id="UP000192796">
    <property type="component" value="Unassembled WGS sequence"/>
</dbReference>
<organism evidence="1 2">
    <name type="scientific">Niastella vici</name>
    <dbReference type="NCBI Taxonomy" id="1703345"/>
    <lineage>
        <taxon>Bacteria</taxon>
        <taxon>Pseudomonadati</taxon>
        <taxon>Bacteroidota</taxon>
        <taxon>Chitinophagia</taxon>
        <taxon>Chitinophagales</taxon>
        <taxon>Chitinophagaceae</taxon>
        <taxon>Niastella</taxon>
    </lineage>
</organism>
<gene>
    <name evidence="1" type="ORF">A3860_25160</name>
</gene>
<protein>
    <submittedName>
        <fullName evidence="1">Uncharacterized protein</fullName>
    </submittedName>
</protein>
<evidence type="ECO:0000313" key="1">
    <source>
        <dbReference type="EMBL" id="OQP63182.1"/>
    </source>
</evidence>
<keyword evidence="2" id="KW-1185">Reference proteome</keyword>
<comment type="caution">
    <text evidence="1">The sequence shown here is derived from an EMBL/GenBank/DDBJ whole genome shotgun (WGS) entry which is preliminary data.</text>
</comment>
<accession>A0A1V9FXX1</accession>
<dbReference type="STRING" id="1703345.A3860_25160"/>
<dbReference type="AlphaFoldDB" id="A0A1V9FXX1"/>
<dbReference type="EMBL" id="LVYD01000046">
    <property type="protein sequence ID" value="OQP63182.1"/>
    <property type="molecule type" value="Genomic_DNA"/>
</dbReference>
<evidence type="ECO:0000313" key="2">
    <source>
        <dbReference type="Proteomes" id="UP000192796"/>
    </source>
</evidence>
<proteinExistence type="predicted"/>